<name>A0A402DKV7_MICAE</name>
<dbReference type="EMBL" id="BIFY01000199">
    <property type="protein sequence ID" value="GCE62830.1"/>
    <property type="molecule type" value="Genomic_DNA"/>
</dbReference>
<organism evidence="1 2">
    <name type="scientific">Microcystis aeruginosa NIES-4285</name>
    <dbReference type="NCBI Taxonomy" id="2497681"/>
    <lineage>
        <taxon>Bacteria</taxon>
        <taxon>Bacillati</taxon>
        <taxon>Cyanobacteriota</taxon>
        <taxon>Cyanophyceae</taxon>
        <taxon>Oscillatoriophycideae</taxon>
        <taxon>Chroococcales</taxon>
        <taxon>Microcystaceae</taxon>
        <taxon>Microcystis</taxon>
    </lineage>
</organism>
<dbReference type="RefSeq" id="WP_253845529.1">
    <property type="nucleotide sequence ID" value="NZ_BIFY01000199.1"/>
</dbReference>
<reference evidence="2" key="1">
    <citation type="submission" date="2018-12" db="EMBL/GenBank/DDBJ databases">
        <title>Genome sequence of Microcystis aeruginosa NIES-4285.</title>
        <authorList>
            <person name="Tanabe Y."/>
        </authorList>
    </citation>
    <scope>NUCLEOTIDE SEQUENCE [LARGE SCALE GENOMIC DNA]</scope>
    <source>
        <strain evidence="2">NIES-4285</strain>
    </source>
</reference>
<protein>
    <submittedName>
        <fullName evidence="1">Uncharacterized protein</fullName>
    </submittedName>
</protein>
<dbReference type="Proteomes" id="UP000289660">
    <property type="component" value="Unassembled WGS sequence"/>
</dbReference>
<gene>
    <name evidence="1" type="ORF">MiAbB_04784</name>
</gene>
<accession>A0A402DKV7</accession>
<proteinExistence type="predicted"/>
<evidence type="ECO:0000313" key="1">
    <source>
        <dbReference type="EMBL" id="GCE62830.1"/>
    </source>
</evidence>
<sequence>MLANAPIPCELAERVEQKYYLTYPEKGEFDLDELELARAKLLRFHLCQNIDLQTYRLHSLIREFFRGKLEGEDDVTNIS</sequence>
<dbReference type="AlphaFoldDB" id="A0A402DKV7"/>
<comment type="caution">
    <text evidence="1">The sequence shown here is derived from an EMBL/GenBank/DDBJ whole genome shotgun (WGS) entry which is preliminary data.</text>
</comment>
<evidence type="ECO:0000313" key="2">
    <source>
        <dbReference type="Proteomes" id="UP000289660"/>
    </source>
</evidence>